<organism evidence="3 4">
    <name type="scientific">Aduncisulcus paluster</name>
    <dbReference type="NCBI Taxonomy" id="2918883"/>
    <lineage>
        <taxon>Eukaryota</taxon>
        <taxon>Metamonada</taxon>
        <taxon>Carpediemonas-like organisms</taxon>
        <taxon>Aduncisulcus</taxon>
    </lineage>
</organism>
<feature type="region of interest" description="Disordered" evidence="1">
    <location>
        <begin position="237"/>
        <end position="318"/>
    </location>
</feature>
<feature type="transmembrane region" description="Helical" evidence="2">
    <location>
        <begin position="20"/>
        <end position="45"/>
    </location>
</feature>
<reference evidence="3" key="1">
    <citation type="submission" date="2022-03" db="EMBL/GenBank/DDBJ databases">
        <title>Draft genome sequence of Aduncisulcus paluster, a free-living microaerophilic Fornicata.</title>
        <authorList>
            <person name="Yuyama I."/>
            <person name="Kume K."/>
            <person name="Tamura T."/>
            <person name="Inagaki Y."/>
            <person name="Hashimoto T."/>
        </authorList>
    </citation>
    <scope>NUCLEOTIDE SEQUENCE</scope>
    <source>
        <strain evidence="3">NY0171</strain>
    </source>
</reference>
<evidence type="ECO:0000256" key="2">
    <source>
        <dbReference type="SAM" id="Phobius"/>
    </source>
</evidence>
<feature type="compositionally biased region" description="Acidic residues" evidence="1">
    <location>
        <begin position="296"/>
        <end position="309"/>
    </location>
</feature>
<dbReference type="Proteomes" id="UP001057375">
    <property type="component" value="Unassembled WGS sequence"/>
</dbReference>
<evidence type="ECO:0000313" key="4">
    <source>
        <dbReference type="Proteomes" id="UP001057375"/>
    </source>
</evidence>
<feature type="transmembrane region" description="Helical" evidence="2">
    <location>
        <begin position="106"/>
        <end position="124"/>
    </location>
</feature>
<gene>
    <name evidence="3" type="ORF">ADUPG1_009285</name>
</gene>
<protein>
    <submittedName>
        <fullName evidence="3">Uncharacterized protein</fullName>
    </submittedName>
</protein>
<feature type="transmembrane region" description="Helical" evidence="2">
    <location>
        <begin position="163"/>
        <end position="183"/>
    </location>
</feature>
<keyword evidence="2" id="KW-1133">Transmembrane helix</keyword>
<accession>A0ABQ5KV03</accession>
<keyword evidence="2" id="KW-0472">Membrane</keyword>
<feature type="compositionally biased region" description="Acidic residues" evidence="1">
    <location>
        <begin position="262"/>
        <end position="288"/>
    </location>
</feature>
<name>A0ABQ5KV03_9EUKA</name>
<sequence length="318" mass="36375">MSEKKVKSDSKESVLLCKVFLRSVESLIHILGNAALFFVGIYQYAKMNLSYPHYDAFTQIDSLTPETRDKILPAMNSFFVWIICILPIFICCFAPSMLHKSPILTIQRYICLLLLCFVSFSSSFSPLSFVIFIIEFFSAIMEDCTVLCVFLDAPRILVQSFSIFCLVIAACSRILQLVMSSRFIFTLLSDPTEFTHVDSLTGIVLYICIGTVGVLSIFGVLWFLECLRMVIKWDSGMRNDSSGSVEEAKEEEAKEEEAKEEEKEEEEKEEEEKEEEEKEEEEKEEEGDELHHDIHGEEEEGEEEEEESAPLDVEPVHS</sequence>
<evidence type="ECO:0000256" key="1">
    <source>
        <dbReference type="SAM" id="MobiDB-lite"/>
    </source>
</evidence>
<keyword evidence="2" id="KW-0812">Transmembrane</keyword>
<comment type="caution">
    <text evidence="3">The sequence shown here is derived from an EMBL/GenBank/DDBJ whole genome shotgun (WGS) entry which is preliminary data.</text>
</comment>
<keyword evidence="4" id="KW-1185">Reference proteome</keyword>
<feature type="transmembrane region" description="Helical" evidence="2">
    <location>
        <begin position="203"/>
        <end position="224"/>
    </location>
</feature>
<feature type="non-terminal residue" evidence="3">
    <location>
        <position position="318"/>
    </location>
</feature>
<evidence type="ECO:0000313" key="3">
    <source>
        <dbReference type="EMBL" id="GKT36290.1"/>
    </source>
</evidence>
<feature type="transmembrane region" description="Helical" evidence="2">
    <location>
        <begin position="71"/>
        <end position="94"/>
    </location>
</feature>
<proteinExistence type="predicted"/>
<dbReference type="EMBL" id="BQXS01011183">
    <property type="protein sequence ID" value="GKT36290.1"/>
    <property type="molecule type" value="Genomic_DNA"/>
</dbReference>